<proteinExistence type="predicted"/>
<evidence type="ECO:0000256" key="4">
    <source>
        <dbReference type="ARBA" id="ARBA00022989"/>
    </source>
</evidence>
<evidence type="ECO:0000313" key="7">
    <source>
        <dbReference type="EMBL" id="ACC98152.1"/>
    </source>
</evidence>
<feature type="transmembrane region" description="Helical" evidence="6">
    <location>
        <begin position="181"/>
        <end position="201"/>
    </location>
</feature>
<feature type="transmembrane region" description="Helical" evidence="6">
    <location>
        <begin position="63"/>
        <end position="87"/>
    </location>
</feature>
<feature type="transmembrane region" description="Helical" evidence="6">
    <location>
        <begin position="138"/>
        <end position="161"/>
    </location>
</feature>
<dbReference type="GO" id="GO:0005886">
    <property type="term" value="C:plasma membrane"/>
    <property type="evidence" value="ECO:0007669"/>
    <property type="project" value="UniProtKB-SubCell"/>
</dbReference>
<evidence type="ECO:0000256" key="2">
    <source>
        <dbReference type="ARBA" id="ARBA00022475"/>
    </source>
</evidence>
<keyword evidence="2" id="KW-1003">Cell membrane</keyword>
<dbReference type="PANTHER" id="PTHR39087">
    <property type="entry name" value="UPF0104 MEMBRANE PROTEIN MJ1595"/>
    <property type="match status" value="1"/>
</dbReference>
<dbReference type="KEGG" id="emi:Emin_0597"/>
<keyword evidence="8" id="KW-1185">Reference proteome</keyword>
<sequence length="392" mass="43445">MKYKRSVQYLFIKLYNLYMKKFLASLVKNKYALYAAGGVISAALVIGIFIYNKDAFIKIWTEVGTGYLFLCTFCAAAIYVSMGLSLWEVLRAMGRRINIGSVIGIALVSTTVNYLVSSFGVSGFALRAHLLGRKKIPLGMSVTASIVLTVIIYFVLAIIILQGSILMFLNSNATPKEFAQNFLLIIGMTAVCGFITVFLFNNDFRITWVRKIFRFVNRLSYKLFSAIIPKARFDNFSQNLETGINFIQQKKGRLTKAVLYVCADWLFTILVLYFAFRAVGVSVPAGVLVTGFAIGMATTLIPILPGGIGAMEIAMTAVFAKAGIAWEAALSATLIYRFMYYILPGLVSVFIYWGLQISNGKSDRVDSFKKSLENVAHHKIEPTDGEDLCGKN</sequence>
<feature type="transmembrane region" description="Helical" evidence="6">
    <location>
        <begin position="282"/>
        <end position="301"/>
    </location>
</feature>
<evidence type="ECO:0000256" key="1">
    <source>
        <dbReference type="ARBA" id="ARBA00004651"/>
    </source>
</evidence>
<dbReference type="InterPro" id="IPR022791">
    <property type="entry name" value="L-PG_synthase/AglD"/>
</dbReference>
<feature type="transmembrane region" description="Helical" evidence="6">
    <location>
        <begin position="31"/>
        <end position="51"/>
    </location>
</feature>
<feature type="transmembrane region" description="Helical" evidence="6">
    <location>
        <begin position="99"/>
        <end position="126"/>
    </location>
</feature>
<dbReference type="HOGENOM" id="CLU_703457_0_0_0"/>
<evidence type="ECO:0000256" key="6">
    <source>
        <dbReference type="SAM" id="Phobius"/>
    </source>
</evidence>
<dbReference type="AlphaFoldDB" id="B2KC25"/>
<feature type="transmembrane region" description="Helical" evidence="6">
    <location>
        <begin position="338"/>
        <end position="355"/>
    </location>
</feature>
<keyword evidence="5 6" id="KW-0472">Membrane</keyword>
<comment type="subcellular location">
    <subcellularLocation>
        <location evidence="1">Cell membrane</location>
        <topology evidence="1">Multi-pass membrane protein</topology>
    </subcellularLocation>
</comment>
<gene>
    <name evidence="7" type="ordered locus">Emin_0597</name>
</gene>
<evidence type="ECO:0000313" key="8">
    <source>
        <dbReference type="Proteomes" id="UP000001029"/>
    </source>
</evidence>
<protein>
    <submittedName>
        <fullName evidence="7">Putative integral membrane protein</fullName>
    </submittedName>
</protein>
<reference evidence="7 8" key="1">
    <citation type="journal article" date="2009" name="Appl. Environ. Microbiol.">
        <title>Genomic analysis of 'Elusimicrobium minutum,' the first cultivated representative of the phylum 'Elusimicrobia' (formerly termite group 1).</title>
        <authorList>
            <person name="Herlemann D.P.R."/>
            <person name="Geissinger O."/>
            <person name="Ikeda-Ohtsubo W."/>
            <person name="Kunin V."/>
            <person name="Sun H."/>
            <person name="Lapidus A."/>
            <person name="Hugenholtz P."/>
            <person name="Brune A."/>
        </authorList>
    </citation>
    <scope>NUCLEOTIDE SEQUENCE [LARGE SCALE GENOMIC DNA]</scope>
    <source>
        <strain evidence="7 8">Pei191</strain>
    </source>
</reference>
<keyword evidence="3 6" id="KW-0812">Transmembrane</keyword>
<dbReference type="Pfam" id="PF03706">
    <property type="entry name" value="LPG_synthase_TM"/>
    <property type="match status" value="1"/>
</dbReference>
<keyword evidence="4 6" id="KW-1133">Transmembrane helix</keyword>
<dbReference type="STRING" id="445932.Emin_0597"/>
<name>B2KC25_ELUMP</name>
<feature type="transmembrane region" description="Helical" evidence="6">
    <location>
        <begin position="257"/>
        <end position="276"/>
    </location>
</feature>
<evidence type="ECO:0000256" key="3">
    <source>
        <dbReference type="ARBA" id="ARBA00022692"/>
    </source>
</evidence>
<dbReference type="PANTHER" id="PTHR39087:SF2">
    <property type="entry name" value="UPF0104 MEMBRANE PROTEIN MJ1595"/>
    <property type="match status" value="1"/>
</dbReference>
<dbReference type="Proteomes" id="UP000001029">
    <property type="component" value="Chromosome"/>
</dbReference>
<evidence type="ECO:0000256" key="5">
    <source>
        <dbReference type="ARBA" id="ARBA00023136"/>
    </source>
</evidence>
<dbReference type="NCBIfam" id="TIGR00374">
    <property type="entry name" value="flippase-like domain"/>
    <property type="match status" value="1"/>
</dbReference>
<organism evidence="7 8">
    <name type="scientific">Elusimicrobium minutum (strain Pei191)</name>
    <dbReference type="NCBI Taxonomy" id="445932"/>
    <lineage>
        <taxon>Bacteria</taxon>
        <taxon>Pseudomonadati</taxon>
        <taxon>Elusimicrobiota</taxon>
        <taxon>Elusimicrobia</taxon>
        <taxon>Elusimicrobiales</taxon>
        <taxon>Elusimicrobiaceae</taxon>
        <taxon>Elusimicrobium</taxon>
    </lineage>
</organism>
<accession>B2KC25</accession>
<dbReference type="OrthoDB" id="145485at2"/>
<dbReference type="EMBL" id="CP001055">
    <property type="protein sequence ID" value="ACC98152.1"/>
    <property type="molecule type" value="Genomic_DNA"/>
</dbReference>